<accession>A0A263D9G9</accession>
<feature type="domain" description="Thiopeptide-type bacteriocin biosynthesis" evidence="2">
    <location>
        <begin position="767"/>
        <end position="1030"/>
    </location>
</feature>
<organism evidence="3 4">
    <name type="scientific">Amycolatopsis antarctica</name>
    <dbReference type="NCBI Taxonomy" id="1854586"/>
    <lineage>
        <taxon>Bacteria</taxon>
        <taxon>Bacillati</taxon>
        <taxon>Actinomycetota</taxon>
        <taxon>Actinomycetes</taxon>
        <taxon>Pseudonocardiales</taxon>
        <taxon>Pseudonocardiaceae</taxon>
        <taxon>Amycolatopsis</taxon>
    </lineage>
</organism>
<keyword evidence="4" id="KW-1185">Reference proteome</keyword>
<dbReference type="EMBL" id="NKYE01000001">
    <property type="protein sequence ID" value="OZM75130.1"/>
    <property type="molecule type" value="Genomic_DNA"/>
</dbReference>
<feature type="domain" description="Lantibiotic dehydratase N-terminal" evidence="1">
    <location>
        <begin position="54"/>
        <end position="687"/>
    </location>
</feature>
<dbReference type="Pfam" id="PF14028">
    <property type="entry name" value="Lant_dehydr_C"/>
    <property type="match status" value="1"/>
</dbReference>
<gene>
    <name evidence="3" type="ORF">CFN78_02905</name>
</gene>
<evidence type="ECO:0000259" key="1">
    <source>
        <dbReference type="Pfam" id="PF04738"/>
    </source>
</evidence>
<evidence type="ECO:0000259" key="2">
    <source>
        <dbReference type="Pfam" id="PF14028"/>
    </source>
</evidence>
<dbReference type="Pfam" id="PF04738">
    <property type="entry name" value="Lant_dehydr_N"/>
    <property type="match status" value="1"/>
</dbReference>
<name>A0A263D9G9_9PSEU</name>
<dbReference type="AlphaFoldDB" id="A0A263D9G9"/>
<evidence type="ECO:0008006" key="5">
    <source>
        <dbReference type="Google" id="ProtNLM"/>
    </source>
</evidence>
<dbReference type="OrthoDB" id="1273722at2"/>
<dbReference type="InParanoid" id="A0A263D9G9"/>
<reference evidence="3 4" key="1">
    <citation type="submission" date="2017-07" db="EMBL/GenBank/DDBJ databases">
        <title>Amycolatopsis antarcticus sp. nov., isolated from the surface of an Antarcticus brown macroalga.</title>
        <authorList>
            <person name="Wang J."/>
            <person name="Leiva S."/>
            <person name="Huang J."/>
            <person name="Huang Y."/>
        </authorList>
    </citation>
    <scope>NUCLEOTIDE SEQUENCE [LARGE SCALE GENOMIC DNA]</scope>
    <source>
        <strain evidence="3 4">AU-G6</strain>
    </source>
</reference>
<dbReference type="RefSeq" id="WP_094860908.1">
    <property type="nucleotide sequence ID" value="NZ_NKYE01000001.1"/>
</dbReference>
<dbReference type="InterPro" id="IPR023809">
    <property type="entry name" value="Thiopep_bacteriocin_synth_dom"/>
</dbReference>
<dbReference type="InterPro" id="IPR006827">
    <property type="entry name" value="Lant_deHydtase_N"/>
</dbReference>
<dbReference type="Proteomes" id="UP000242444">
    <property type="component" value="Unassembled WGS sequence"/>
</dbReference>
<comment type="caution">
    <text evidence="3">The sequence shown here is derived from an EMBL/GenBank/DDBJ whole genome shotgun (WGS) entry which is preliminary data.</text>
</comment>
<dbReference type="NCBIfam" id="TIGR03891">
    <property type="entry name" value="thiopep_ocin"/>
    <property type="match status" value="1"/>
</dbReference>
<sequence length="1052" mass="115923">MGELRGAGFVVLRAPVLPLRPAPDRPPEPSLTVLPGRPDETGRTVSYLEVLAKDRTLWDAVTLSSPALSRQWERILSGDSLGLPRLRRLALALTRYRLRLSARATPAGTLAGAAFVPIDDAPGRRATARLGGEHHRYPRPDMRWLSRIVAEHARQIELLRVLRVVLNDRCRYGGGRLVLSHSGFSTPQVSVRLTAPVRELVRFARRPVRGADLEKHLRSTFPAAPAEAVEGMLAHLVEHRFLLTDLSPPPDAERPLEHVLARLGTGPDRVRTELSGVDASLRRAEGASADQADVIDLASRMRGLYPCDRPVHLDLRLDAEIRLPREVTDEAARAAEVLWRLAPGHRHPARLHDYHQDFLERYGVDRLVPLGELLDPTIGLGPPAGYPLSTRPDEPEPVGDVDREHVLGELVQEAALRGDREIRLGERDVARLAGNDLPLPPSLELGAHLLADSAAAVDRGEFDLVLSGLDSPVAGAASARLAHMFGPDEQAVLAETARTHAATTGTALPLQLAVAPFHPETANLTRVPHWLPRRLAVDVLGEGPDVVTMGDVVVGADRRRLYLMSVSLDREIVPFGFHMLNPKWAPAEVRFLHDVGAHGCHRGWSRWRWGALDRLPYLPGVRYRRTVLCPARWRMPGWLPDAEPDFSRWRELFDQWRTRWAVPRHVLLAGRQPLPLDLDRVLHLRLLHTDCPKQAPATLLESFAHPDAGIGWLPGPAGDHHSELVMPLLRNGALAEDGAAGTGVRDRASVTGRIRPEPSLHLPGGDWISAKLYAAEPEHDELLGVHLANFAETLTGTVDRWFFLRYRDPEPHLRLRLRPSSPAAAVTTLRALHEMAVRLRADGLLGRLLLDTYEPELERYGGPEAIGAAEVAFAADSEAVIAQLALRREGRLDVDLRLLTAANCLDLCAAFFASGAGEPGWASSLLDVLPRGRWHQDLPESRSTVLALLDPRDGGSAWRLAVPAGAELLDVWKRRSTAVAGYGARLRDLGGRPGVPPRTALLSLLHMHHNRLAGIDPARERSTLAILRGALLQYTNAKRYGHEEHRGTTRRG</sequence>
<protein>
    <recommendedName>
        <fullName evidence="5">Lantibiotic dehydratase</fullName>
    </recommendedName>
</protein>
<proteinExistence type="predicted"/>
<evidence type="ECO:0000313" key="4">
    <source>
        <dbReference type="Proteomes" id="UP000242444"/>
    </source>
</evidence>
<evidence type="ECO:0000313" key="3">
    <source>
        <dbReference type="EMBL" id="OZM75130.1"/>
    </source>
</evidence>